<dbReference type="Proteomes" id="UP000635384">
    <property type="component" value="Unassembled WGS sequence"/>
</dbReference>
<proteinExistence type="predicted"/>
<gene>
    <name evidence="1" type="ORF">IB285_08300</name>
</gene>
<dbReference type="RefSeq" id="WP_190787729.1">
    <property type="nucleotide sequence ID" value="NZ_JACXLC010000001.1"/>
</dbReference>
<evidence type="ECO:0000313" key="2">
    <source>
        <dbReference type="Proteomes" id="UP000635384"/>
    </source>
</evidence>
<accession>A0ABR8KT33</accession>
<dbReference type="EMBL" id="JACXLC010000001">
    <property type="protein sequence ID" value="MBD2842253.1"/>
    <property type="molecule type" value="Genomic_DNA"/>
</dbReference>
<keyword evidence="2" id="KW-1185">Reference proteome</keyword>
<comment type="caution">
    <text evidence="1">The sequence shown here is derived from an EMBL/GenBank/DDBJ whole genome shotgun (WGS) entry which is preliminary data.</text>
</comment>
<organism evidence="1 2">
    <name type="scientific">Erythrobacter rubeus</name>
    <dbReference type="NCBI Taxonomy" id="2760803"/>
    <lineage>
        <taxon>Bacteria</taxon>
        <taxon>Pseudomonadati</taxon>
        <taxon>Pseudomonadota</taxon>
        <taxon>Alphaproteobacteria</taxon>
        <taxon>Sphingomonadales</taxon>
        <taxon>Erythrobacteraceae</taxon>
        <taxon>Erythrobacter/Porphyrobacter group</taxon>
        <taxon>Erythrobacter</taxon>
    </lineage>
</organism>
<sequence>MFSTLLVSSFLAASPIDFFDEWEIDKIDGITIGLSEEQIPPTVRETAVHETWTTHGYRLVHDDLRISICEGKVVQINRHYAPDFFAFSTLVERITEKYGTPRHEIFGTDISIPDKGEAKGGTLRFRWREEPNYFLMWSITNGRTTFSENLVKRGACHDERWGRST</sequence>
<name>A0ABR8KT33_9SPHN</name>
<evidence type="ECO:0000313" key="1">
    <source>
        <dbReference type="EMBL" id="MBD2842253.1"/>
    </source>
</evidence>
<protein>
    <submittedName>
        <fullName evidence="1">Uncharacterized protein</fullName>
    </submittedName>
</protein>
<reference evidence="1 2" key="1">
    <citation type="submission" date="2020-09" db="EMBL/GenBank/DDBJ databases">
        <authorList>
            <person name="Yoon J.-W."/>
        </authorList>
    </citation>
    <scope>NUCLEOTIDE SEQUENCE [LARGE SCALE GENOMIC DNA]</scope>
    <source>
        <strain evidence="1 2">KMU-140</strain>
    </source>
</reference>